<dbReference type="Pfam" id="PF13550">
    <property type="entry name" value="Phage-tail_3"/>
    <property type="match status" value="1"/>
</dbReference>
<dbReference type="InterPro" id="IPR017853">
    <property type="entry name" value="GH"/>
</dbReference>
<reference evidence="4 5" key="1">
    <citation type="submission" date="2018-08" db="EMBL/GenBank/DDBJ databases">
        <title>Genome sequence of Methylocystis hirsuta CSC1, a methanotroph able to accumulate PHAs.</title>
        <authorList>
            <person name="Bordel S."/>
            <person name="Rodriguez E."/>
            <person name="Gancedo J."/>
            <person name="Munoz R."/>
        </authorList>
    </citation>
    <scope>NUCLEOTIDE SEQUENCE [LARGE SCALE GENOMIC DNA]</scope>
    <source>
        <strain evidence="4 5">CSC1</strain>
    </source>
</reference>
<name>A0A3M9XSF1_9HYPH</name>
<dbReference type="EMBL" id="QWDD01000001">
    <property type="protein sequence ID" value="RNJ51183.1"/>
    <property type="molecule type" value="Genomic_DNA"/>
</dbReference>
<evidence type="ECO:0000259" key="3">
    <source>
        <dbReference type="Pfam" id="PF23666"/>
    </source>
</evidence>
<proteinExistence type="predicted"/>
<feature type="domain" description="GTA TIM-barrel-like" evidence="1">
    <location>
        <begin position="432"/>
        <end position="730"/>
    </location>
</feature>
<evidence type="ECO:0000313" key="4">
    <source>
        <dbReference type="EMBL" id="RNJ51183.1"/>
    </source>
</evidence>
<comment type="caution">
    <text evidence="4">The sequence shown here is derived from an EMBL/GenBank/DDBJ whole genome shotgun (WGS) entry which is preliminary data.</text>
</comment>
<dbReference type="Pfam" id="PF23666">
    <property type="entry name" value="Rcc01698_C"/>
    <property type="match status" value="1"/>
</dbReference>
<evidence type="ECO:0000259" key="2">
    <source>
        <dbReference type="Pfam" id="PF13550"/>
    </source>
</evidence>
<evidence type="ECO:0000259" key="1">
    <source>
        <dbReference type="Pfam" id="PF13547"/>
    </source>
</evidence>
<dbReference type="CDD" id="cd19607">
    <property type="entry name" value="GTA_TIM-barrel-like"/>
    <property type="match status" value="1"/>
</dbReference>
<dbReference type="Gene3D" id="3.20.20.80">
    <property type="entry name" value="Glycosidases"/>
    <property type="match status" value="1"/>
</dbReference>
<organism evidence="4 5">
    <name type="scientific">Methylocystis hirsuta</name>
    <dbReference type="NCBI Taxonomy" id="369798"/>
    <lineage>
        <taxon>Bacteria</taxon>
        <taxon>Pseudomonadati</taxon>
        <taxon>Pseudomonadota</taxon>
        <taxon>Alphaproteobacteria</taxon>
        <taxon>Hyphomicrobiales</taxon>
        <taxon>Methylocystaceae</taxon>
        <taxon>Methylocystis</taxon>
    </lineage>
</organism>
<protein>
    <recommendedName>
        <fullName evidence="6">Host specificity protein</fullName>
    </recommendedName>
</protein>
<evidence type="ECO:0008006" key="6">
    <source>
        <dbReference type="Google" id="ProtNLM"/>
    </source>
</evidence>
<dbReference type="OrthoDB" id="8445115at2"/>
<dbReference type="InterPro" id="IPR025195">
    <property type="entry name" value="GTA_TIM_dom"/>
</dbReference>
<evidence type="ECO:0000313" key="5">
    <source>
        <dbReference type="Proteomes" id="UP000268623"/>
    </source>
</evidence>
<dbReference type="InterPro" id="IPR056490">
    <property type="entry name" value="Rcc01698_C"/>
</dbReference>
<dbReference type="Proteomes" id="UP000268623">
    <property type="component" value="Unassembled WGS sequence"/>
</dbReference>
<sequence>MATLVLQTIGSVAGGAVGGPIGSSIGGVLGGFGGSFVDAALQPHASPRYSIGPRLKSMDGITSTEGAGVPRVYGRARLGGQMIWATRFLERVNVSFAQTQHQGKGGGGGGGGGGFNVQFTYAYSANFAIGLCEGPVAFVRRIWADGSELDMTTLPIRIYAGTEDQEPDPLIVAKEGTENAPAYRGLAYIVFEDLALAAFGNRIPQFTFEVVKPVEGLGAMIRAVDLIPGATEAGYHPALKLNFYSPGATAAENRHQLAAATDWIASIDALQALCPNLESVALVVAWFGDDHRAEHCTIAPRVDALFKTIGQFNFILGGFWPPDWSVAGLTRSSARLVSQIDGRAAHGGTPSDASVMAAIADLKARGLAVTFYPFVMMDVPPGNALPNPYTGAVEQPAFPWRGRVTCDPAPGRPGSPDATATAATQLDAFFSRYRAFILHYANICVAAGGVDAFLIGSELIGLTRVRSAPGAYPAVAALMTLAADAKAALGPQTKLSYAADWTEYGAHVPASGEARFPLDPLWASSAVDFVGVDVYWPLSDWRDGDTHLDAQEAASIYDLDYLKSRIASGEAYDWHYADADARLAQDRSPISDGLGKPWIFRQKDFLSWWSQPHYERVGGAELPAPTAWVPQSKPIWIVETGCPAVDRGANAPNVFPDPRSSDGGLPYFSRNGRDDLMQARFIEAMIAHFDPAAPGGGARNPTSNLYAGPMVDPARLHIWCWDARPFPAFPTQVDAWSDAANWETGHWLNGRLEGAPLDRLLPTLAGAVSAPEVVAQRPNVGGFLDGYVLERPMSPREAIDPLAALYGIDVVASAGALRFVDRRGKPVCDIDEDDLVSGKTASLVTLARAQESELPQEIALSFCDSENDFQMARVLSRRLEGRSARQSEAQAAVMTNRANAQSLAESWLQDLWIGRETAEFTLRPGLLALQPGDLVRLGAAGGGRLFQIQRITDGAARQVSARAADASVYDAAAPLLGRTNVVSPKMVGPPRVEILDLALWRDEEALSYVAAFADPWPGPLAIWRMTFEGGYEQIAIMDKRAIIGETLEVLPAGPVGRFDNGGGVTVRIGAGHLSSVGDLAALAGRSAMAIRVDGDWEIFAFAHAELIGEQTYRLSRLIRGLGGEEHLAKRDAPAGATIVLLNDAIAPLARKVAEIGAPMTYRIGPADRDYAEPIFVRPTVAATNKALRPYAPTKARARRTPAGVVIDFVRRGRFDSDAWEAIDIPLGEASESYEADISLPASGKRTLTAAVAPILYPAAEELADFGAPQTALTLSLYQMSATVGRGFPLTTTLPVQ</sequence>
<dbReference type="RefSeq" id="WP_123177058.1">
    <property type="nucleotide sequence ID" value="NZ_QWDD01000001.1"/>
</dbReference>
<dbReference type="SUPFAM" id="SSF51445">
    <property type="entry name" value="(Trans)glycosidases"/>
    <property type="match status" value="1"/>
</dbReference>
<gene>
    <name evidence="4" type="ORF">D1O30_17865</name>
</gene>
<accession>A0A3M9XSF1</accession>
<feature type="domain" description="Rcc01698-like C-terminal" evidence="3">
    <location>
        <begin position="1041"/>
        <end position="1139"/>
    </location>
</feature>
<keyword evidence="5" id="KW-1185">Reference proteome</keyword>
<feature type="domain" description="Tip attachment protein J" evidence="2">
    <location>
        <begin position="791"/>
        <end position="953"/>
    </location>
</feature>
<dbReference type="InterPro" id="IPR032876">
    <property type="entry name" value="J_dom"/>
</dbReference>
<dbReference type="Pfam" id="PF13547">
    <property type="entry name" value="GTA_TIM"/>
    <property type="match status" value="1"/>
</dbReference>